<comment type="subcellular location">
    <subcellularLocation>
        <location evidence="1">Membrane</location>
        <topology evidence="1">Multi-pass membrane protein</topology>
    </subcellularLocation>
</comment>
<feature type="transmembrane region" description="Helical" evidence="7">
    <location>
        <begin position="12"/>
        <end position="34"/>
    </location>
</feature>
<dbReference type="NCBIfam" id="TIGR03025">
    <property type="entry name" value="EPS_sugtrans"/>
    <property type="match status" value="1"/>
</dbReference>
<keyword evidence="6 7" id="KW-0472">Membrane</keyword>
<evidence type="ECO:0000256" key="1">
    <source>
        <dbReference type="ARBA" id="ARBA00004141"/>
    </source>
</evidence>
<feature type="domain" description="Bacterial sugar transferase" evidence="8">
    <location>
        <begin position="10"/>
        <end position="189"/>
    </location>
</feature>
<dbReference type="GO" id="GO:0016020">
    <property type="term" value="C:membrane"/>
    <property type="evidence" value="ECO:0007669"/>
    <property type="project" value="UniProtKB-SubCell"/>
</dbReference>
<dbReference type="Pfam" id="PF02397">
    <property type="entry name" value="Bac_transf"/>
    <property type="match status" value="1"/>
</dbReference>
<name>A0A844FJQ3_9FIRM</name>
<dbReference type="PANTHER" id="PTHR30576:SF0">
    <property type="entry name" value="UNDECAPRENYL-PHOSPHATE N-ACETYLGALACTOSAMINYL 1-PHOSPHATE TRANSFERASE-RELATED"/>
    <property type="match status" value="1"/>
</dbReference>
<organism evidence="9 10">
    <name type="scientific">Anaerosalibacter bizertensis</name>
    <dbReference type="NCBI Taxonomy" id="932217"/>
    <lineage>
        <taxon>Bacteria</taxon>
        <taxon>Bacillati</taxon>
        <taxon>Bacillota</taxon>
        <taxon>Tissierellia</taxon>
        <taxon>Tissierellales</taxon>
        <taxon>Sporanaerobacteraceae</taxon>
        <taxon>Anaerosalibacter</taxon>
    </lineage>
</organism>
<evidence type="ECO:0000256" key="2">
    <source>
        <dbReference type="ARBA" id="ARBA00006464"/>
    </source>
</evidence>
<proteinExistence type="inferred from homology"/>
<evidence type="ECO:0000313" key="9">
    <source>
        <dbReference type="EMBL" id="MSS44357.1"/>
    </source>
</evidence>
<gene>
    <name evidence="9" type="ORF">FYJ27_11665</name>
</gene>
<dbReference type="Proteomes" id="UP000462760">
    <property type="component" value="Unassembled WGS sequence"/>
</dbReference>
<evidence type="ECO:0000256" key="6">
    <source>
        <dbReference type="ARBA" id="ARBA00023136"/>
    </source>
</evidence>
<dbReference type="InterPro" id="IPR017475">
    <property type="entry name" value="EPS_sugar_tfrase"/>
</dbReference>
<evidence type="ECO:0000259" key="8">
    <source>
        <dbReference type="Pfam" id="PF02397"/>
    </source>
</evidence>
<dbReference type="AlphaFoldDB" id="A0A844FJQ3"/>
<sequence>MREITMILIKRIFDFLLSLIALIILSPLFLIIAICIKIDSKGAVFFKQERLGKDGEVFLIYKFRTMVPNAEKIGSGIYTSKSDPRITKVGGFLRKTSLDELPQLINVLKGEMSIVGPRPPVPYHPHKYEDYSEKQKMRFTVLPGITGYAQVNGRNTLTWDERIEYDIKYVENFSLLLDIKIIFKTIGYAFNKKAIYSNK</sequence>
<dbReference type="GO" id="GO:0016780">
    <property type="term" value="F:phosphotransferase activity, for other substituted phosphate groups"/>
    <property type="evidence" value="ECO:0007669"/>
    <property type="project" value="TreeGrafter"/>
</dbReference>
<evidence type="ECO:0000256" key="3">
    <source>
        <dbReference type="ARBA" id="ARBA00022679"/>
    </source>
</evidence>
<dbReference type="OrthoDB" id="9808602at2"/>
<accession>A0A844FJQ3</accession>
<comment type="caution">
    <text evidence="9">The sequence shown here is derived from an EMBL/GenBank/DDBJ whole genome shotgun (WGS) entry which is preliminary data.</text>
</comment>
<dbReference type="PANTHER" id="PTHR30576">
    <property type="entry name" value="COLANIC BIOSYNTHESIS UDP-GLUCOSE LIPID CARRIER TRANSFERASE"/>
    <property type="match status" value="1"/>
</dbReference>
<comment type="similarity">
    <text evidence="2">Belongs to the bacterial sugar transferase family.</text>
</comment>
<evidence type="ECO:0000256" key="4">
    <source>
        <dbReference type="ARBA" id="ARBA00022692"/>
    </source>
</evidence>
<keyword evidence="5 7" id="KW-1133">Transmembrane helix</keyword>
<dbReference type="InterPro" id="IPR003362">
    <property type="entry name" value="Bact_transf"/>
</dbReference>
<dbReference type="EMBL" id="VULR01000023">
    <property type="protein sequence ID" value="MSS44357.1"/>
    <property type="molecule type" value="Genomic_DNA"/>
</dbReference>
<keyword evidence="3 9" id="KW-0808">Transferase</keyword>
<evidence type="ECO:0000313" key="10">
    <source>
        <dbReference type="Proteomes" id="UP000462760"/>
    </source>
</evidence>
<evidence type="ECO:0000256" key="7">
    <source>
        <dbReference type="SAM" id="Phobius"/>
    </source>
</evidence>
<keyword evidence="4 7" id="KW-0812">Transmembrane</keyword>
<protein>
    <submittedName>
        <fullName evidence="9">Sugar transferase</fullName>
    </submittedName>
</protein>
<reference evidence="9 10" key="1">
    <citation type="submission" date="2019-08" db="EMBL/GenBank/DDBJ databases">
        <title>In-depth cultivation of the pig gut microbiome towards novel bacterial diversity and tailored functional studies.</title>
        <authorList>
            <person name="Wylensek D."/>
            <person name="Hitch T.C.A."/>
            <person name="Clavel T."/>
        </authorList>
    </citation>
    <scope>NUCLEOTIDE SEQUENCE [LARGE SCALE GENOMIC DNA]</scope>
    <source>
        <strain evidence="9 10">Med78-601-WT-4W-RMD-3</strain>
    </source>
</reference>
<evidence type="ECO:0000256" key="5">
    <source>
        <dbReference type="ARBA" id="ARBA00022989"/>
    </source>
</evidence>